<reference evidence="3" key="2">
    <citation type="submission" date="2022-11" db="EMBL/GenBank/DDBJ databases">
        <title>Corynebacterium sp. isolated from Penguins.</title>
        <authorList>
            <person name="Sedlar K."/>
            <person name="Svec P."/>
        </authorList>
    </citation>
    <scope>NUCLEOTIDE SEQUENCE</scope>
    <source>
        <strain evidence="3">P5875</strain>
    </source>
</reference>
<dbReference type="AlphaFoldDB" id="A0A9Q4GKG2"/>
<name>A0A9Q4GKG2_9CORY</name>
<feature type="compositionally biased region" description="Polar residues" evidence="1">
    <location>
        <begin position="45"/>
        <end position="58"/>
    </location>
</feature>
<sequence length="64" mass="6728">MYRTDPPAGTAESDTVADGRDNEVVEVSTDSPVVVSTTGPTVGSAPNSSAQEETTQLERNSEMR</sequence>
<comment type="caution">
    <text evidence="3">The sequence shown here is derived from an EMBL/GenBank/DDBJ whole genome shotgun (WGS) entry which is preliminary data.</text>
</comment>
<evidence type="ECO:0000313" key="2">
    <source>
        <dbReference type="EMBL" id="MBK1844049.1"/>
    </source>
</evidence>
<dbReference type="RefSeq" id="WP_200257834.1">
    <property type="nucleotide sequence ID" value="NZ_JAENIP020000002.1"/>
</dbReference>
<organism evidence="3 5">
    <name type="scientific">Corynebacterium antarcticum</name>
    <dbReference type="NCBI Taxonomy" id="2800405"/>
    <lineage>
        <taxon>Bacteria</taxon>
        <taxon>Bacillati</taxon>
        <taxon>Actinomycetota</taxon>
        <taxon>Actinomycetes</taxon>
        <taxon>Mycobacteriales</taxon>
        <taxon>Corynebacteriaceae</taxon>
        <taxon>Corynebacterium</taxon>
    </lineage>
</organism>
<keyword evidence="4" id="KW-1185">Reference proteome</keyword>
<dbReference type="Proteomes" id="UP001070238">
    <property type="component" value="Unassembled WGS sequence"/>
</dbReference>
<proteinExistence type="predicted"/>
<dbReference type="Proteomes" id="UP000650005">
    <property type="component" value="Unassembled WGS sequence"/>
</dbReference>
<dbReference type="EMBL" id="JAENIP010000012">
    <property type="protein sequence ID" value="MBK1844049.1"/>
    <property type="molecule type" value="Genomic_DNA"/>
</dbReference>
<feature type="region of interest" description="Disordered" evidence="1">
    <location>
        <begin position="1"/>
        <end position="64"/>
    </location>
</feature>
<evidence type="ECO:0000313" key="3">
    <source>
        <dbReference type="EMBL" id="MCX7538045.1"/>
    </source>
</evidence>
<evidence type="ECO:0000313" key="4">
    <source>
        <dbReference type="Proteomes" id="UP000650005"/>
    </source>
</evidence>
<gene>
    <name evidence="2" type="ORF">JIM95_05555</name>
    <name evidence="3" type="ORF">OS123_05755</name>
</gene>
<reference evidence="2" key="1">
    <citation type="submission" date="2021-01" db="EMBL/GenBank/DDBJ databases">
        <title>Characterization of Corynebacterium spp. from penguins.</title>
        <authorList>
            <person name="Svec P."/>
        </authorList>
    </citation>
    <scope>NUCLEOTIDE SEQUENCE</scope>
    <source>
        <strain evidence="2">CCM 8835</strain>
    </source>
</reference>
<protein>
    <submittedName>
        <fullName evidence="3">Uncharacterized protein</fullName>
    </submittedName>
</protein>
<evidence type="ECO:0000256" key="1">
    <source>
        <dbReference type="SAM" id="MobiDB-lite"/>
    </source>
</evidence>
<evidence type="ECO:0000313" key="5">
    <source>
        <dbReference type="Proteomes" id="UP001070238"/>
    </source>
</evidence>
<dbReference type="EMBL" id="JAPMKX010000002">
    <property type="protein sequence ID" value="MCX7538045.1"/>
    <property type="molecule type" value="Genomic_DNA"/>
</dbReference>
<accession>A0A9Q4GKG2</accession>
<feature type="compositionally biased region" description="Low complexity" evidence="1">
    <location>
        <begin position="25"/>
        <end position="44"/>
    </location>
</feature>